<evidence type="ECO:0000313" key="8">
    <source>
        <dbReference type="EMBL" id="KAK7692064.1"/>
    </source>
</evidence>
<evidence type="ECO:0000256" key="3">
    <source>
        <dbReference type="ARBA" id="ARBA00022512"/>
    </source>
</evidence>
<protein>
    <recommendedName>
        <fullName evidence="7">Hydrophobin</fullName>
    </recommendedName>
</protein>
<feature type="chain" id="PRO_5043085534" description="Hydrophobin" evidence="7">
    <location>
        <begin position="23"/>
        <end position="134"/>
    </location>
</feature>
<evidence type="ECO:0000256" key="7">
    <source>
        <dbReference type="RuleBase" id="RU365009"/>
    </source>
</evidence>
<keyword evidence="4 7" id="KW-0964">Secreted</keyword>
<sequence length="134" mass="13305">MFARIYAAFFYMFFALTLLAAATPLEVRGGTPPTPTKTITVTAPGPTATGGQCNTGPIQCCNSVQAASSDPVSAILGLLGIVLTDITALVGLGCSPISVIGVGGNSCSASPVCCQNNAVGGLISIGCLPISLNL</sequence>
<dbReference type="GO" id="GO:0009277">
    <property type="term" value="C:fungal-type cell wall"/>
    <property type="evidence" value="ECO:0007669"/>
    <property type="project" value="InterPro"/>
</dbReference>
<dbReference type="InterPro" id="IPR001338">
    <property type="entry name" value="Class_I_Hydrophobin"/>
</dbReference>
<evidence type="ECO:0000256" key="2">
    <source>
        <dbReference type="ARBA" id="ARBA00010446"/>
    </source>
</evidence>
<evidence type="ECO:0000313" key="9">
    <source>
        <dbReference type="Proteomes" id="UP001385951"/>
    </source>
</evidence>
<keyword evidence="6 7" id="KW-1015">Disulfide bond</keyword>
<dbReference type="InterPro" id="IPR019778">
    <property type="entry name" value="Class_I_Hydrophobin_CS"/>
</dbReference>
<proteinExistence type="inferred from homology"/>
<evidence type="ECO:0000256" key="1">
    <source>
        <dbReference type="ARBA" id="ARBA00004191"/>
    </source>
</evidence>
<dbReference type="EMBL" id="JASBNA010000005">
    <property type="protein sequence ID" value="KAK7692064.1"/>
    <property type="molecule type" value="Genomic_DNA"/>
</dbReference>
<comment type="subcellular location">
    <subcellularLocation>
        <location evidence="1 7">Secreted</location>
        <location evidence="1 7">Cell wall</location>
    </subcellularLocation>
</comment>
<organism evidence="8 9">
    <name type="scientific">Cerrena zonata</name>
    <dbReference type="NCBI Taxonomy" id="2478898"/>
    <lineage>
        <taxon>Eukaryota</taxon>
        <taxon>Fungi</taxon>
        <taxon>Dikarya</taxon>
        <taxon>Basidiomycota</taxon>
        <taxon>Agaricomycotina</taxon>
        <taxon>Agaricomycetes</taxon>
        <taxon>Polyporales</taxon>
        <taxon>Cerrenaceae</taxon>
        <taxon>Cerrena</taxon>
    </lineage>
</organism>
<dbReference type="PROSITE" id="PS00956">
    <property type="entry name" value="HYDROPHOBIN"/>
    <property type="match status" value="1"/>
</dbReference>
<comment type="similarity">
    <text evidence="2 7">Belongs to the fungal hydrophobin family.</text>
</comment>
<dbReference type="GO" id="GO:0005199">
    <property type="term" value="F:structural constituent of cell wall"/>
    <property type="evidence" value="ECO:0007669"/>
    <property type="project" value="InterPro"/>
</dbReference>
<dbReference type="CDD" id="cd23507">
    <property type="entry name" value="hydrophobin_I"/>
    <property type="match status" value="1"/>
</dbReference>
<name>A0AAW0GR75_9APHY</name>
<keyword evidence="3 7" id="KW-0134">Cell wall</keyword>
<dbReference type="Pfam" id="PF01185">
    <property type="entry name" value="Hydrophobin"/>
    <property type="match status" value="1"/>
</dbReference>
<evidence type="ECO:0000256" key="5">
    <source>
        <dbReference type="ARBA" id="ARBA00022729"/>
    </source>
</evidence>
<reference evidence="8 9" key="1">
    <citation type="submission" date="2022-09" db="EMBL/GenBank/DDBJ databases">
        <authorList>
            <person name="Palmer J.M."/>
        </authorList>
    </citation>
    <scope>NUCLEOTIDE SEQUENCE [LARGE SCALE GENOMIC DNA]</scope>
    <source>
        <strain evidence="8 9">DSM 7382</strain>
    </source>
</reference>
<evidence type="ECO:0000256" key="4">
    <source>
        <dbReference type="ARBA" id="ARBA00022525"/>
    </source>
</evidence>
<evidence type="ECO:0000256" key="6">
    <source>
        <dbReference type="ARBA" id="ARBA00023157"/>
    </source>
</evidence>
<keyword evidence="5 7" id="KW-0732">Signal</keyword>
<dbReference type="SMART" id="SM00075">
    <property type="entry name" value="HYDRO"/>
    <property type="match status" value="1"/>
</dbReference>
<dbReference type="Proteomes" id="UP001385951">
    <property type="component" value="Unassembled WGS sequence"/>
</dbReference>
<accession>A0AAW0GR75</accession>
<keyword evidence="9" id="KW-1185">Reference proteome</keyword>
<comment type="caution">
    <text evidence="8">The sequence shown here is derived from an EMBL/GenBank/DDBJ whole genome shotgun (WGS) entry which is preliminary data.</text>
</comment>
<gene>
    <name evidence="8" type="ORF">QCA50_005469</name>
</gene>
<feature type="signal peptide" evidence="7">
    <location>
        <begin position="1"/>
        <end position="22"/>
    </location>
</feature>
<dbReference type="AlphaFoldDB" id="A0AAW0GR75"/>